<dbReference type="Gene3D" id="1.10.443.10">
    <property type="entry name" value="Intergrase catalytic core"/>
    <property type="match status" value="1"/>
</dbReference>
<dbReference type="SUPFAM" id="SSF56349">
    <property type="entry name" value="DNA breaking-rejoining enzymes"/>
    <property type="match status" value="1"/>
</dbReference>
<dbReference type="InterPro" id="IPR025269">
    <property type="entry name" value="SAM-like_dom"/>
</dbReference>
<name>A0ABV8PIV4_9FLAO</name>
<organism evidence="5 6">
    <name type="scientific">Flagellimonas marina</name>
    <dbReference type="NCBI Taxonomy" id="1775168"/>
    <lineage>
        <taxon>Bacteria</taxon>
        <taxon>Pseudomonadati</taxon>
        <taxon>Bacteroidota</taxon>
        <taxon>Flavobacteriia</taxon>
        <taxon>Flavobacteriales</taxon>
        <taxon>Flavobacteriaceae</taxon>
        <taxon>Flagellimonas</taxon>
    </lineage>
</organism>
<evidence type="ECO:0000256" key="2">
    <source>
        <dbReference type="ARBA" id="ARBA00023172"/>
    </source>
</evidence>
<sequence length="442" mass="51698">MPTTAKIILDTRSHSKTKGGHPISIYISNHGHKYVSLKRYSEKKYWGGENVNRRHPEHSELHRYILDRSLKLIKEVEYCNEHNLGLRESANVIINGLQDKEARIQQLESELRQLKGENAAMLMEFWDGFIQECRDKGMSTDALETTKNQVSAFLMNKDMLINDINYEFLNDFSTYKLKDNCNRGGLNHYLATFRRVFRAAQKIESLHIKPGNPFSGLITKSRDGDIVTMSVEEMQRFKDFQPNNFTYERNAKSILKRRDLWLFQFYIGGHDFIDVSLLKWSNIKNDRIRFKRHKNRHHLNGGPLVDNILVPEALEIIKKHGTKKSKKNERVFNFLPLPNDLRTYKNKMANIRRSLRAISEGIELSDTMKTKSTRYIFKTWGDEMLLDFRAIQQIQGHSQEGVSARYGARLPNEVVDDVLKKIVDRKIKEEKDKDKEKPSEKP</sequence>
<dbReference type="Gene3D" id="1.10.150.130">
    <property type="match status" value="1"/>
</dbReference>
<keyword evidence="2" id="KW-0233">DNA recombination</keyword>
<dbReference type="InterPro" id="IPR013762">
    <property type="entry name" value="Integrase-like_cat_sf"/>
</dbReference>
<keyword evidence="3" id="KW-0175">Coiled coil</keyword>
<protein>
    <submittedName>
        <fullName evidence="5">Phage integrase SAM-like domain-containing protein</fullName>
    </submittedName>
</protein>
<feature type="coiled-coil region" evidence="3">
    <location>
        <begin position="90"/>
        <end position="124"/>
    </location>
</feature>
<reference evidence="6" key="1">
    <citation type="journal article" date="2019" name="Int. J. Syst. Evol. Microbiol.">
        <title>The Global Catalogue of Microorganisms (GCM) 10K type strain sequencing project: providing services to taxonomists for standard genome sequencing and annotation.</title>
        <authorList>
            <consortium name="The Broad Institute Genomics Platform"/>
            <consortium name="The Broad Institute Genome Sequencing Center for Infectious Disease"/>
            <person name="Wu L."/>
            <person name="Ma J."/>
        </authorList>
    </citation>
    <scope>NUCLEOTIDE SEQUENCE [LARGE SCALE GENOMIC DNA]</scope>
    <source>
        <strain evidence="6">CGMCC 1.15774</strain>
    </source>
</reference>
<dbReference type="RefSeq" id="WP_379762458.1">
    <property type="nucleotide sequence ID" value="NZ_JBHSCL010000003.1"/>
</dbReference>
<comment type="caution">
    <text evidence="5">The sequence shown here is derived from an EMBL/GenBank/DDBJ whole genome shotgun (WGS) entry which is preliminary data.</text>
</comment>
<feature type="domain" description="Phage integrase SAM-like" evidence="4">
    <location>
        <begin position="122"/>
        <end position="210"/>
    </location>
</feature>
<dbReference type="EMBL" id="JBHSCL010000003">
    <property type="protein sequence ID" value="MFC4219058.1"/>
    <property type="molecule type" value="Genomic_DNA"/>
</dbReference>
<dbReference type="Proteomes" id="UP001595841">
    <property type="component" value="Unassembled WGS sequence"/>
</dbReference>
<evidence type="ECO:0000313" key="5">
    <source>
        <dbReference type="EMBL" id="MFC4219058.1"/>
    </source>
</evidence>
<evidence type="ECO:0000313" key="6">
    <source>
        <dbReference type="Proteomes" id="UP001595841"/>
    </source>
</evidence>
<keyword evidence="1" id="KW-0238">DNA-binding</keyword>
<keyword evidence="6" id="KW-1185">Reference proteome</keyword>
<dbReference type="Pfam" id="PF13102">
    <property type="entry name" value="Phage_int_SAM_5"/>
    <property type="match status" value="1"/>
</dbReference>
<dbReference type="InterPro" id="IPR011010">
    <property type="entry name" value="DNA_brk_join_enz"/>
</dbReference>
<proteinExistence type="predicted"/>
<evidence type="ECO:0000256" key="3">
    <source>
        <dbReference type="SAM" id="Coils"/>
    </source>
</evidence>
<evidence type="ECO:0000259" key="4">
    <source>
        <dbReference type="Pfam" id="PF13102"/>
    </source>
</evidence>
<evidence type="ECO:0000256" key="1">
    <source>
        <dbReference type="ARBA" id="ARBA00023125"/>
    </source>
</evidence>
<accession>A0ABV8PIV4</accession>
<gene>
    <name evidence="5" type="ORF">ACFOWS_02875</name>
</gene>
<dbReference type="InterPro" id="IPR010998">
    <property type="entry name" value="Integrase_recombinase_N"/>
</dbReference>